<comment type="caution">
    <text evidence="2">The sequence shown here is derived from an EMBL/GenBank/DDBJ whole genome shotgun (WGS) entry which is preliminary data.</text>
</comment>
<reference evidence="2" key="2">
    <citation type="journal article" date="2021" name="PeerJ">
        <title>Extensive microbial diversity within the chicken gut microbiome revealed by metagenomics and culture.</title>
        <authorList>
            <person name="Gilroy R."/>
            <person name="Ravi A."/>
            <person name="Getino M."/>
            <person name="Pursley I."/>
            <person name="Horton D.L."/>
            <person name="Alikhan N.F."/>
            <person name="Baker D."/>
            <person name="Gharbi K."/>
            <person name="Hall N."/>
            <person name="Watson M."/>
            <person name="Adriaenssens E.M."/>
            <person name="Foster-Nyarko E."/>
            <person name="Jarju S."/>
            <person name="Secka A."/>
            <person name="Antonio M."/>
            <person name="Oren A."/>
            <person name="Chaudhuri R.R."/>
            <person name="La Ragione R."/>
            <person name="Hildebrand F."/>
            <person name="Pallen M.J."/>
        </authorList>
    </citation>
    <scope>NUCLEOTIDE SEQUENCE</scope>
    <source>
        <strain evidence="2">CHK160-1198</strain>
    </source>
</reference>
<dbReference type="InterPro" id="IPR031165">
    <property type="entry name" value="GNAT_YJDJ"/>
</dbReference>
<reference evidence="2" key="1">
    <citation type="submission" date="2020-10" db="EMBL/GenBank/DDBJ databases">
        <authorList>
            <person name="Gilroy R."/>
        </authorList>
    </citation>
    <scope>NUCLEOTIDE SEQUENCE</scope>
    <source>
        <strain evidence="2">CHK160-1198</strain>
    </source>
</reference>
<evidence type="ECO:0000313" key="3">
    <source>
        <dbReference type="Proteomes" id="UP000824099"/>
    </source>
</evidence>
<organism evidence="2 3">
    <name type="scientific">Candidatus Avacidaminococcus intestinavium</name>
    <dbReference type="NCBI Taxonomy" id="2840684"/>
    <lineage>
        <taxon>Bacteria</taxon>
        <taxon>Bacillati</taxon>
        <taxon>Bacillota</taxon>
        <taxon>Negativicutes</taxon>
        <taxon>Acidaminococcales</taxon>
        <taxon>Acidaminococcaceae</taxon>
        <taxon>Acidaminococcaceae incertae sedis</taxon>
        <taxon>Candidatus Avacidaminococcus</taxon>
    </lineage>
</organism>
<dbReference type="EMBL" id="DVNI01000067">
    <property type="protein sequence ID" value="HIU64268.1"/>
    <property type="molecule type" value="Genomic_DNA"/>
</dbReference>
<name>A0A9D1SLQ7_9FIRM</name>
<dbReference type="InterPro" id="IPR016181">
    <property type="entry name" value="Acyl_CoA_acyltransferase"/>
</dbReference>
<gene>
    <name evidence="2" type="ORF">IAB06_04425</name>
</gene>
<dbReference type="Gene3D" id="3.40.630.30">
    <property type="match status" value="1"/>
</dbReference>
<sequence length="93" mass="10471">MHTINQGVNKFYIGDSENEPLAEMCYTNAGEKIIIIDHTFVSETLRGQKIGNLLLDRVVELAELQNKKITPLCPFAKAAMLKEPEKYAAILHK</sequence>
<dbReference type="AlphaFoldDB" id="A0A9D1SLQ7"/>
<proteinExistence type="predicted"/>
<dbReference type="CDD" id="cd04301">
    <property type="entry name" value="NAT_SF"/>
    <property type="match status" value="1"/>
</dbReference>
<dbReference type="Pfam" id="PF14542">
    <property type="entry name" value="Acetyltransf_CG"/>
    <property type="match status" value="1"/>
</dbReference>
<protein>
    <submittedName>
        <fullName evidence="2">N-acetyltransferase</fullName>
    </submittedName>
</protein>
<feature type="domain" description="N-acetyltransferase" evidence="1">
    <location>
        <begin position="3"/>
        <end position="92"/>
    </location>
</feature>
<dbReference type="PROSITE" id="PS51729">
    <property type="entry name" value="GNAT_YJDJ"/>
    <property type="match status" value="1"/>
</dbReference>
<evidence type="ECO:0000259" key="1">
    <source>
        <dbReference type="PROSITE" id="PS51729"/>
    </source>
</evidence>
<accession>A0A9D1SLQ7</accession>
<evidence type="ECO:0000313" key="2">
    <source>
        <dbReference type="EMBL" id="HIU64268.1"/>
    </source>
</evidence>
<dbReference type="SUPFAM" id="SSF55729">
    <property type="entry name" value="Acyl-CoA N-acyltransferases (Nat)"/>
    <property type="match status" value="1"/>
</dbReference>
<dbReference type="Proteomes" id="UP000824099">
    <property type="component" value="Unassembled WGS sequence"/>
</dbReference>